<dbReference type="GO" id="GO:0032436">
    <property type="term" value="P:positive regulation of proteasomal ubiquitin-dependent protein catabolic process"/>
    <property type="evidence" value="ECO:0007669"/>
    <property type="project" value="TreeGrafter"/>
</dbReference>
<dbReference type="InterPro" id="IPR003034">
    <property type="entry name" value="SAP_dom"/>
</dbReference>
<feature type="region of interest" description="Disordered" evidence="2">
    <location>
        <begin position="93"/>
        <end position="150"/>
    </location>
</feature>
<dbReference type="Pfam" id="PF10172">
    <property type="entry name" value="DDA1"/>
    <property type="match status" value="1"/>
</dbReference>
<feature type="compositionally biased region" description="Low complexity" evidence="2">
    <location>
        <begin position="1"/>
        <end position="27"/>
    </location>
</feature>
<dbReference type="Pfam" id="PF02037">
    <property type="entry name" value="SAP"/>
    <property type="match status" value="1"/>
</dbReference>
<accession>A0A3S3PB89</accession>
<feature type="region of interest" description="Disordered" evidence="2">
    <location>
        <begin position="1"/>
        <end position="29"/>
    </location>
</feature>
<dbReference type="PANTHER" id="PTHR31879">
    <property type="entry name" value="DET1- AND DDB1-ASSOCIATED PROTEIN 1"/>
    <property type="match status" value="1"/>
</dbReference>
<dbReference type="InterPro" id="IPR033575">
    <property type="entry name" value="DDA1-like"/>
</dbReference>
<proteinExistence type="inferred from homology"/>
<protein>
    <submittedName>
        <fullName evidence="4">SAP domain-containing protein</fullName>
    </submittedName>
</protein>
<feature type="compositionally biased region" description="Basic and acidic residues" evidence="2">
    <location>
        <begin position="93"/>
        <end position="120"/>
    </location>
</feature>
<dbReference type="EMBL" id="QPKB01000006">
    <property type="protein sequence ID" value="RWR87064.1"/>
    <property type="molecule type" value="Genomic_DNA"/>
</dbReference>
<dbReference type="AlphaFoldDB" id="A0A3S3PB89"/>
<feature type="domain" description="SAP" evidence="3">
    <location>
        <begin position="150"/>
        <end position="184"/>
    </location>
</feature>
<feature type="compositionally biased region" description="Basic and acidic residues" evidence="2">
    <location>
        <begin position="137"/>
        <end position="149"/>
    </location>
</feature>
<dbReference type="GO" id="GO:0080008">
    <property type="term" value="C:Cul4-RING E3 ubiquitin ligase complex"/>
    <property type="evidence" value="ECO:0007669"/>
    <property type="project" value="TreeGrafter"/>
</dbReference>
<dbReference type="PROSITE" id="PS50800">
    <property type="entry name" value="SAP"/>
    <property type="match status" value="1"/>
</dbReference>
<evidence type="ECO:0000256" key="2">
    <source>
        <dbReference type="SAM" id="MobiDB-lite"/>
    </source>
</evidence>
<sequence length="246" mass="26956">MEVAAPSSSSSNKGKGGNKASSSPAKSTSMAGASMYLKDLPSRGCFSSTVLSTNPGHLRVYICEHDTLPPAEQFIKTNQTNILIRALTNNKQKSDGSLKDVKVKSTTDGPKGKRSAERTADGNSSKKANTTTGSGSLRHEGSTSRKSEEFQGLTVERLRALLKERGLSTRGKKDELIARLKDNREMIARMRSDRESAEVILLFFADADAGIDPWRALWERVCYPQRHPKIPIFVTHSDSFGQDLKQ</sequence>
<dbReference type="Gene3D" id="1.10.720.30">
    <property type="entry name" value="SAP domain"/>
    <property type="match status" value="1"/>
</dbReference>
<comment type="caution">
    <text evidence="4">The sequence shown here is derived from an EMBL/GenBank/DDBJ whole genome shotgun (WGS) entry which is preliminary data.</text>
</comment>
<reference evidence="4 5" key="1">
    <citation type="journal article" date="2019" name="Nat. Plants">
        <title>Stout camphor tree genome fills gaps in understanding of flowering plant genome evolution.</title>
        <authorList>
            <person name="Chaw S.M."/>
            <person name="Liu Y.C."/>
            <person name="Wu Y.W."/>
            <person name="Wang H.Y."/>
            <person name="Lin C.I."/>
            <person name="Wu C.S."/>
            <person name="Ke H.M."/>
            <person name="Chang L.Y."/>
            <person name="Hsu C.Y."/>
            <person name="Yang H.T."/>
            <person name="Sudianto E."/>
            <person name="Hsu M.H."/>
            <person name="Wu K.P."/>
            <person name="Wang L.N."/>
            <person name="Leebens-Mack J.H."/>
            <person name="Tsai I.J."/>
        </authorList>
    </citation>
    <scope>NUCLEOTIDE SEQUENCE [LARGE SCALE GENOMIC DNA]</scope>
    <source>
        <strain evidence="5">cv. Chaw 1501</strain>
        <tissue evidence="4">Young leaves</tissue>
    </source>
</reference>
<dbReference type="OrthoDB" id="445357at2759"/>
<dbReference type="SMART" id="SM00513">
    <property type="entry name" value="SAP"/>
    <property type="match status" value="1"/>
</dbReference>
<dbReference type="InterPro" id="IPR018276">
    <property type="entry name" value="DDA1_dom"/>
</dbReference>
<gene>
    <name evidence="4" type="ORF">CKAN_01599400</name>
</gene>
<dbReference type="SUPFAM" id="SSF68906">
    <property type="entry name" value="SAP domain"/>
    <property type="match status" value="1"/>
</dbReference>
<comment type="similarity">
    <text evidence="1">Belongs to the DDA1 family.</text>
</comment>
<evidence type="ECO:0000313" key="5">
    <source>
        <dbReference type="Proteomes" id="UP000283530"/>
    </source>
</evidence>
<keyword evidence="5" id="KW-1185">Reference proteome</keyword>
<dbReference type="Proteomes" id="UP000283530">
    <property type="component" value="Unassembled WGS sequence"/>
</dbReference>
<evidence type="ECO:0000256" key="1">
    <source>
        <dbReference type="ARBA" id="ARBA00008042"/>
    </source>
</evidence>
<feature type="compositionally biased region" description="Polar residues" evidence="2">
    <location>
        <begin position="121"/>
        <end position="135"/>
    </location>
</feature>
<name>A0A3S3PB89_9MAGN</name>
<evidence type="ECO:0000259" key="3">
    <source>
        <dbReference type="PROSITE" id="PS50800"/>
    </source>
</evidence>
<organism evidence="4 5">
    <name type="scientific">Cinnamomum micranthum f. kanehirae</name>
    <dbReference type="NCBI Taxonomy" id="337451"/>
    <lineage>
        <taxon>Eukaryota</taxon>
        <taxon>Viridiplantae</taxon>
        <taxon>Streptophyta</taxon>
        <taxon>Embryophyta</taxon>
        <taxon>Tracheophyta</taxon>
        <taxon>Spermatophyta</taxon>
        <taxon>Magnoliopsida</taxon>
        <taxon>Magnoliidae</taxon>
        <taxon>Laurales</taxon>
        <taxon>Lauraceae</taxon>
        <taxon>Cinnamomum</taxon>
    </lineage>
</organism>
<evidence type="ECO:0000313" key="4">
    <source>
        <dbReference type="EMBL" id="RWR87064.1"/>
    </source>
</evidence>
<dbReference type="PANTHER" id="PTHR31879:SF2">
    <property type="entry name" value="DET1- AND DDB1-ASSOCIATED PROTEIN 1"/>
    <property type="match status" value="1"/>
</dbReference>
<dbReference type="InterPro" id="IPR036361">
    <property type="entry name" value="SAP_dom_sf"/>
</dbReference>